<feature type="region of interest" description="Disordered" evidence="1">
    <location>
        <begin position="267"/>
        <end position="293"/>
    </location>
</feature>
<feature type="compositionally biased region" description="Low complexity" evidence="1">
    <location>
        <begin position="1110"/>
        <end position="1126"/>
    </location>
</feature>
<feature type="compositionally biased region" description="Basic and acidic residues" evidence="1">
    <location>
        <begin position="1472"/>
        <end position="1481"/>
    </location>
</feature>
<name>A0ABN9TRY4_9DINO</name>
<feature type="region of interest" description="Disordered" evidence="1">
    <location>
        <begin position="1257"/>
        <end position="1322"/>
    </location>
</feature>
<organism evidence="2 3">
    <name type="scientific">Prorocentrum cordatum</name>
    <dbReference type="NCBI Taxonomy" id="2364126"/>
    <lineage>
        <taxon>Eukaryota</taxon>
        <taxon>Sar</taxon>
        <taxon>Alveolata</taxon>
        <taxon>Dinophyceae</taxon>
        <taxon>Prorocentrales</taxon>
        <taxon>Prorocentraceae</taxon>
        <taxon>Prorocentrum</taxon>
    </lineage>
</organism>
<evidence type="ECO:0000256" key="1">
    <source>
        <dbReference type="SAM" id="MobiDB-lite"/>
    </source>
</evidence>
<comment type="caution">
    <text evidence="2">The sequence shown here is derived from an EMBL/GenBank/DDBJ whole genome shotgun (WGS) entry which is preliminary data.</text>
</comment>
<feature type="compositionally biased region" description="Low complexity" evidence="1">
    <location>
        <begin position="1276"/>
        <end position="1293"/>
    </location>
</feature>
<evidence type="ECO:0000313" key="3">
    <source>
        <dbReference type="Proteomes" id="UP001189429"/>
    </source>
</evidence>
<feature type="compositionally biased region" description="Low complexity" evidence="1">
    <location>
        <begin position="1494"/>
        <end position="1506"/>
    </location>
</feature>
<feature type="compositionally biased region" description="Acidic residues" evidence="1">
    <location>
        <begin position="763"/>
        <end position="777"/>
    </location>
</feature>
<keyword evidence="3" id="KW-1185">Reference proteome</keyword>
<feature type="compositionally biased region" description="Basic and acidic residues" evidence="1">
    <location>
        <begin position="267"/>
        <end position="280"/>
    </location>
</feature>
<sequence>MPAGTCALCSSVKYKNQYALGQWSRDDGRRVCKVCLEGKKSIGTPWQYADAFVDFQWEKAGNARCKGGMCLECEELKKHLQCSRCGEQKLLDQFAKAETIVNEEPTCKACIKLQREQEKARPAEAKRVVCSQCGESKSKAEFSAHTLCNVSKASIACTQCVDAAAAQRDTAARKDGKACVVCEVVQRRECFSEWMWGGVADRDRKCKRCVAGAKLPRGWWRCIACKDAFERRDFSSWLAKRTTKGPDGKQRCNKCFADEERKRQEVAERSRVSVTKRQDDLGDTQYDGPQPRAAKASQDRLIFYGFSDGSVRVELPDDWLSCSSEILKKVVQHDLFFMWDSTFMLPIDEAIRWKLEIKLKTSWGPHLFAHLIACGSDYGDPCDIYSQIKKEAYIVMKQRGCLTGSRLYDYLSDVMVLQQKETSIFEAELEPAKEPTDEKQVRLSSWTLLTKNHLASYDGLAKFAEVENTSLYLIKNQLTNGHRLGQLIHHRLHYRKFLNHLLTLTMTYLCQQHLQDIHLLHRRLRQHCAKTMETTSTIGRIYDTAFTASAFSCSANGLKCSKTARTTSECRIIDDTYHNGETDTDISARSYKSCDCKGHYATPYTLEDSCTYMGTCSEASTQNTNIHMINQNNQDQVSRVNDLIEIVFDFIRASFAATWRSTRYRNVDSKNRIVSDKSASRVRARAHNIPIPFECTDADSIFDKVKQHMRFVEREAGVRASPSTSATVPTISLYASDKVSDSCFEEAVRMLEDIFEYARDHDSEGDDDEGDESELCEEERTHESEQENLESALGLVRTDREVLGGEDEFSEFDNHLNDILCGPAGLAALLCLLARARAAPLVARGAEGPPACAGGLVQRAPIVFSCGGSGGGHRALFLAAAGGAHKAFDVPAGVSELVLSMAPEVGPPSGAPAAASGDVRLMIYDKASGSYLVRYDTGRVSDRERSEVLGDGLVVEYSGSGGPAEEVRLRGVSTRELQARVLNRGVYPVTVVFNYSFGSVGSASGVLGPLFAFTPGFGPFALAWGWCLVGVLCRLLVGLQFEQIAHRAASLASGWARLARSGPTRLPGGFDAARDERCALGGPAGAADRARPRRWGRQAARSKRAHGGARRAPGARPGGPARAVAGSSAWQPCSGGRARGGARGAPGARPGGPARAVAGSSAWHPGGGRARGGARGAPGARPGGPARAVAGNSAWQPNGGRARGGARGATGAQADQLLSPRALAARGGRILPLEVTPPGRLPAAALAARRRRHWARLRARRGRCGSRRPRGRPSRSRSLGGAAGAAGRAAAAAAGGGARVLGPERRGPESPQPAAKPAGDAAGAAGRAAAAAAALHCVEMGGASKEKPRLYRTCQLGDEAMVDLVKQRVSLIEKNYINGTTEQIIKDNMPFLLDACQASQRLSSTALTKAIVSQKTHLTAEEAKRWATEMSRCVSYVVNKFRSAVAAEKLDHYTRTLGQAMNLECGRTSSGKKKETPRSDDVVESTSADDTRAESSAPAASAPRSPADARHKLIKELYGISPPPKAKTKKVTWYDWNSDPPSMVVADESGQETRMPLSAGEMGFLISRAPGGDKIETDQSNALLVAHAEWRKKREAQEKEVSKEELLDIGRQVCEQLKEGTIAET</sequence>
<feature type="compositionally biased region" description="Gly residues" evidence="1">
    <location>
        <begin position="1165"/>
        <end position="1176"/>
    </location>
</feature>
<dbReference type="EMBL" id="CAUYUJ010015016">
    <property type="protein sequence ID" value="CAK0848862.1"/>
    <property type="molecule type" value="Genomic_DNA"/>
</dbReference>
<gene>
    <name evidence="2" type="ORF">PCOR1329_LOCUS41701</name>
</gene>
<feature type="compositionally biased region" description="Low complexity" evidence="1">
    <location>
        <begin position="1177"/>
        <end position="1191"/>
    </location>
</feature>
<feature type="region of interest" description="Disordered" evidence="1">
    <location>
        <begin position="1081"/>
        <end position="1213"/>
    </location>
</feature>
<evidence type="ECO:0008006" key="4">
    <source>
        <dbReference type="Google" id="ProtNLM"/>
    </source>
</evidence>
<feature type="region of interest" description="Disordered" evidence="1">
    <location>
        <begin position="759"/>
        <end position="791"/>
    </location>
</feature>
<feature type="region of interest" description="Disordered" evidence="1">
    <location>
        <begin position="1464"/>
        <end position="1508"/>
    </location>
</feature>
<reference evidence="2" key="1">
    <citation type="submission" date="2023-10" db="EMBL/GenBank/DDBJ databases">
        <authorList>
            <person name="Chen Y."/>
            <person name="Shah S."/>
            <person name="Dougan E. K."/>
            <person name="Thang M."/>
            <person name="Chan C."/>
        </authorList>
    </citation>
    <scope>NUCLEOTIDE SEQUENCE [LARGE SCALE GENOMIC DNA]</scope>
</reference>
<feature type="compositionally biased region" description="Basic residues" evidence="1">
    <location>
        <begin position="1257"/>
        <end position="1275"/>
    </location>
</feature>
<feature type="compositionally biased region" description="Basic residues" evidence="1">
    <location>
        <begin position="1091"/>
        <end position="1109"/>
    </location>
</feature>
<dbReference type="Proteomes" id="UP001189429">
    <property type="component" value="Unassembled WGS sequence"/>
</dbReference>
<protein>
    <recommendedName>
        <fullName evidence="4">PARP</fullName>
    </recommendedName>
</protein>
<evidence type="ECO:0000313" key="2">
    <source>
        <dbReference type="EMBL" id="CAK0848862.1"/>
    </source>
</evidence>
<feature type="compositionally biased region" description="Low complexity" evidence="1">
    <location>
        <begin position="1145"/>
        <end position="1162"/>
    </location>
</feature>
<accession>A0ABN9TRY4</accession>
<proteinExistence type="predicted"/>